<comment type="caution">
    <text evidence="9">The sequence shown here is derived from an EMBL/GenBank/DDBJ whole genome shotgun (WGS) entry which is preliminary data.</text>
</comment>
<feature type="domain" description="Peptidase M20 dimerisation" evidence="8">
    <location>
        <begin position="221"/>
        <end position="333"/>
    </location>
</feature>
<dbReference type="InterPro" id="IPR050072">
    <property type="entry name" value="Peptidase_M20A"/>
</dbReference>
<dbReference type="EMBL" id="JACCAC010000001">
    <property type="protein sequence ID" value="NYG54008.1"/>
    <property type="molecule type" value="Genomic_DNA"/>
</dbReference>
<dbReference type="Proteomes" id="UP000544110">
    <property type="component" value="Unassembled WGS sequence"/>
</dbReference>
<keyword evidence="10" id="KW-1185">Reference proteome</keyword>
<sequence length="440" mass="45903">MHHTPDSPLAAATPAGLTDDERRTLDALDVPGIVADLCELVALPTVGGTDAESEVQHLLADRARALDLDVDLWRMDLDSLTTHPDFPGQEVERREAWGLVASTGSVHPDHGELPALALQGHVDVVPSGDPARWVGDAFTPRVVGGRVHGRGTCDMKAGVVANLAALRAVRAAGLTLARPAALHFVVGEEDGGLGAFGTLRRGHRAEACVITEPTSGTITTANAGALTFELSVPGMATHGSTAYAGVSALDAYLPVHAALARLQARRNARVDPLMGEYPVAYPLSVGTVRCGDWASSVPDLLVAEGRLGVALDEDPIDARAELEAAVAEAAARDPWLREHPPTVRWTGGQFASGRYDASSPLFATVGAAHAEVTGSGAPRERGAPYGSDLRLYAEAGVPTLHYGPGDVRLAHGPDESVTVREVVTVTEVLVLALLRTCGVA</sequence>
<dbReference type="EC" id="3.5.1.16" evidence="9"/>
<dbReference type="Pfam" id="PF07687">
    <property type="entry name" value="M20_dimer"/>
    <property type="match status" value="1"/>
</dbReference>
<proteinExistence type="inferred from homology"/>
<dbReference type="Pfam" id="PF01546">
    <property type="entry name" value="Peptidase_M20"/>
    <property type="match status" value="1"/>
</dbReference>
<evidence type="ECO:0000256" key="7">
    <source>
        <dbReference type="ARBA" id="ARBA00023285"/>
    </source>
</evidence>
<reference evidence="9 10" key="1">
    <citation type="submission" date="2020-07" db="EMBL/GenBank/DDBJ databases">
        <title>Sequencing the genomes of 1000 actinobacteria strains.</title>
        <authorList>
            <person name="Klenk H.-P."/>
        </authorList>
    </citation>
    <scope>NUCLEOTIDE SEQUENCE [LARGE SCALE GENOMIC DNA]</scope>
    <source>
        <strain evidence="9 10">DSM 24552</strain>
    </source>
</reference>
<dbReference type="InterPro" id="IPR002933">
    <property type="entry name" value="Peptidase_M20"/>
</dbReference>
<evidence type="ECO:0000256" key="1">
    <source>
        <dbReference type="ARBA" id="ARBA00001941"/>
    </source>
</evidence>
<evidence type="ECO:0000313" key="10">
    <source>
        <dbReference type="Proteomes" id="UP000544110"/>
    </source>
</evidence>
<evidence type="ECO:0000256" key="4">
    <source>
        <dbReference type="ARBA" id="ARBA00022723"/>
    </source>
</evidence>
<dbReference type="AlphaFoldDB" id="A0A7Y9RSS4"/>
<evidence type="ECO:0000256" key="5">
    <source>
        <dbReference type="ARBA" id="ARBA00022801"/>
    </source>
</evidence>
<dbReference type="InterPro" id="IPR011650">
    <property type="entry name" value="Peptidase_M20_dimer"/>
</dbReference>
<comment type="cofactor">
    <cofactor evidence="1">
        <name>Co(2+)</name>
        <dbReference type="ChEBI" id="CHEBI:48828"/>
    </cofactor>
</comment>
<dbReference type="Gene3D" id="3.40.630.10">
    <property type="entry name" value="Zn peptidases"/>
    <property type="match status" value="1"/>
</dbReference>
<keyword evidence="4" id="KW-0479">Metal-binding</keyword>
<dbReference type="InterPro" id="IPR036264">
    <property type="entry name" value="Bact_exopeptidase_dim_dom"/>
</dbReference>
<comment type="similarity">
    <text evidence="3">Belongs to the peptidase M20A family.</text>
</comment>
<keyword evidence="7" id="KW-0170">Cobalt</keyword>
<dbReference type="SUPFAM" id="SSF53187">
    <property type="entry name" value="Zn-dependent exopeptidases"/>
    <property type="match status" value="1"/>
</dbReference>
<dbReference type="SUPFAM" id="SSF55031">
    <property type="entry name" value="Bacterial exopeptidase dimerisation domain"/>
    <property type="match status" value="1"/>
</dbReference>
<dbReference type="GO" id="GO:0008777">
    <property type="term" value="F:acetylornithine deacetylase activity"/>
    <property type="evidence" value="ECO:0007669"/>
    <property type="project" value="UniProtKB-EC"/>
</dbReference>
<evidence type="ECO:0000256" key="3">
    <source>
        <dbReference type="ARBA" id="ARBA00006247"/>
    </source>
</evidence>
<evidence type="ECO:0000259" key="8">
    <source>
        <dbReference type="Pfam" id="PF07687"/>
    </source>
</evidence>
<evidence type="ECO:0000313" key="9">
    <source>
        <dbReference type="EMBL" id="NYG54008.1"/>
    </source>
</evidence>
<dbReference type="Gene3D" id="3.30.70.360">
    <property type="match status" value="1"/>
</dbReference>
<gene>
    <name evidence="9" type="ORF">BJ989_000312</name>
</gene>
<comment type="cofactor">
    <cofactor evidence="2">
        <name>Zn(2+)</name>
        <dbReference type="ChEBI" id="CHEBI:29105"/>
    </cofactor>
</comment>
<dbReference type="GO" id="GO:0046872">
    <property type="term" value="F:metal ion binding"/>
    <property type="evidence" value="ECO:0007669"/>
    <property type="project" value="UniProtKB-KW"/>
</dbReference>
<dbReference type="NCBIfam" id="TIGR01910">
    <property type="entry name" value="DapE-ArgE"/>
    <property type="match status" value="1"/>
</dbReference>
<dbReference type="PANTHER" id="PTHR43808">
    <property type="entry name" value="ACETYLORNITHINE DEACETYLASE"/>
    <property type="match status" value="1"/>
</dbReference>
<keyword evidence="6" id="KW-0862">Zinc</keyword>
<evidence type="ECO:0000256" key="2">
    <source>
        <dbReference type="ARBA" id="ARBA00001947"/>
    </source>
</evidence>
<protein>
    <submittedName>
        <fullName evidence="9">Acetylornithine deacetylase</fullName>
        <ecNumber evidence="9">3.5.1.16</ecNumber>
    </submittedName>
</protein>
<evidence type="ECO:0000256" key="6">
    <source>
        <dbReference type="ARBA" id="ARBA00022833"/>
    </source>
</evidence>
<dbReference type="RefSeq" id="WP_343048995.1">
    <property type="nucleotide sequence ID" value="NZ_JACCAC010000001.1"/>
</dbReference>
<organism evidence="9 10">
    <name type="scientific">Nocardioides perillae</name>
    <dbReference type="NCBI Taxonomy" id="1119534"/>
    <lineage>
        <taxon>Bacteria</taxon>
        <taxon>Bacillati</taxon>
        <taxon>Actinomycetota</taxon>
        <taxon>Actinomycetes</taxon>
        <taxon>Propionibacteriales</taxon>
        <taxon>Nocardioidaceae</taxon>
        <taxon>Nocardioides</taxon>
    </lineage>
</organism>
<dbReference type="PANTHER" id="PTHR43808:SF25">
    <property type="entry name" value="PEPTIDASE M20 DIMERISATION DOMAIN-CONTAINING PROTEIN"/>
    <property type="match status" value="1"/>
</dbReference>
<accession>A0A7Y9RSS4</accession>
<name>A0A7Y9RSS4_9ACTN</name>
<keyword evidence="5 9" id="KW-0378">Hydrolase</keyword>
<dbReference type="InterPro" id="IPR010182">
    <property type="entry name" value="ArgE/DapE"/>
</dbReference>